<keyword evidence="1 7" id="KW-0853">WD repeat</keyword>
<dbReference type="GO" id="GO:0008270">
    <property type="term" value="F:zinc ion binding"/>
    <property type="evidence" value="ECO:0007669"/>
    <property type="project" value="UniProtKB-KW"/>
</dbReference>
<feature type="region of interest" description="Disordered" evidence="8">
    <location>
        <begin position="633"/>
        <end position="689"/>
    </location>
</feature>
<name>A0A1I7RU77_BURXY</name>
<feature type="region of interest" description="Disordered" evidence="8">
    <location>
        <begin position="751"/>
        <end position="798"/>
    </location>
</feature>
<feature type="domain" description="BEACH-type PH" evidence="11">
    <location>
        <begin position="1"/>
        <end position="118"/>
    </location>
</feature>
<feature type="domain" description="FYVE-type" evidence="9">
    <location>
        <begin position="794"/>
        <end position="866"/>
    </location>
</feature>
<accession>A0A1I7RU77</accession>
<dbReference type="AlphaFoldDB" id="A0A1I7RU77"/>
<evidence type="ECO:0000259" key="11">
    <source>
        <dbReference type="PROSITE" id="PS51783"/>
    </source>
</evidence>
<dbReference type="SMART" id="SM00064">
    <property type="entry name" value="FYVE"/>
    <property type="match status" value="1"/>
</dbReference>
<dbReference type="InterPro" id="IPR036372">
    <property type="entry name" value="BEACH_dom_sf"/>
</dbReference>
<dbReference type="Pfam" id="PF00400">
    <property type="entry name" value="WD40"/>
    <property type="match status" value="1"/>
</dbReference>
<dbReference type="Pfam" id="PF01363">
    <property type="entry name" value="FYVE"/>
    <property type="match status" value="1"/>
</dbReference>
<evidence type="ECO:0000256" key="7">
    <source>
        <dbReference type="PROSITE-ProRule" id="PRU00221"/>
    </source>
</evidence>
<dbReference type="PROSITE" id="PS50082">
    <property type="entry name" value="WD_REPEATS_2"/>
    <property type="match status" value="1"/>
</dbReference>
<dbReference type="InterPro" id="IPR011011">
    <property type="entry name" value="Znf_FYVE_PHD"/>
</dbReference>
<dbReference type="InterPro" id="IPR000409">
    <property type="entry name" value="BEACH_dom"/>
</dbReference>
<dbReference type="InterPro" id="IPR001680">
    <property type="entry name" value="WD40_rpt"/>
</dbReference>
<feature type="region of interest" description="Disordered" evidence="8">
    <location>
        <begin position="597"/>
        <end position="618"/>
    </location>
</feature>
<keyword evidence="2" id="KW-0479">Metal-binding</keyword>
<dbReference type="PANTHER" id="PTHR46108:SF4">
    <property type="entry name" value="BLUE CHEESE"/>
    <property type="match status" value="1"/>
</dbReference>
<feature type="compositionally biased region" description="Basic and acidic residues" evidence="8">
    <location>
        <begin position="674"/>
        <end position="684"/>
    </location>
</feature>
<dbReference type="Pfam" id="PF02138">
    <property type="entry name" value="Beach"/>
    <property type="match status" value="2"/>
</dbReference>
<dbReference type="CDD" id="cd01201">
    <property type="entry name" value="PH_BEACH"/>
    <property type="match status" value="1"/>
</dbReference>
<organism evidence="12 13">
    <name type="scientific">Bursaphelenchus xylophilus</name>
    <name type="common">Pinewood nematode worm</name>
    <name type="synonym">Aphelenchoides xylophilus</name>
    <dbReference type="NCBI Taxonomy" id="6326"/>
    <lineage>
        <taxon>Eukaryota</taxon>
        <taxon>Metazoa</taxon>
        <taxon>Ecdysozoa</taxon>
        <taxon>Nematoda</taxon>
        <taxon>Chromadorea</taxon>
        <taxon>Rhabditida</taxon>
        <taxon>Tylenchina</taxon>
        <taxon>Tylenchomorpha</taxon>
        <taxon>Aphelenchoidea</taxon>
        <taxon>Aphelenchoididae</taxon>
        <taxon>Bursaphelenchus</taxon>
    </lineage>
</organism>
<dbReference type="Gene3D" id="2.130.10.10">
    <property type="entry name" value="YVTN repeat-like/Quinoprotein amine dehydrogenase"/>
    <property type="match status" value="1"/>
</dbReference>
<dbReference type="InterPro" id="IPR015943">
    <property type="entry name" value="WD40/YVTN_repeat-like_dom_sf"/>
</dbReference>
<dbReference type="SUPFAM" id="SSF81837">
    <property type="entry name" value="BEACH domain"/>
    <property type="match status" value="2"/>
</dbReference>
<evidence type="ECO:0000256" key="3">
    <source>
        <dbReference type="ARBA" id="ARBA00022737"/>
    </source>
</evidence>
<dbReference type="InterPro" id="IPR023362">
    <property type="entry name" value="PH-BEACH_dom"/>
</dbReference>
<feature type="repeat" description="WD" evidence="7">
    <location>
        <begin position="463"/>
        <end position="504"/>
    </location>
</feature>
<reference evidence="13" key="1">
    <citation type="submission" date="2016-11" db="UniProtKB">
        <authorList>
            <consortium name="WormBaseParasite"/>
        </authorList>
    </citation>
    <scope>IDENTIFICATION</scope>
</reference>
<dbReference type="InterPro" id="IPR000306">
    <property type="entry name" value="Znf_FYVE"/>
</dbReference>
<dbReference type="SUPFAM" id="SSF57903">
    <property type="entry name" value="FYVE/PHD zinc finger"/>
    <property type="match status" value="1"/>
</dbReference>
<dbReference type="Gene3D" id="2.30.29.30">
    <property type="entry name" value="Pleckstrin-homology domain (PH domain)/Phosphotyrosine-binding domain (PTB)"/>
    <property type="match status" value="1"/>
</dbReference>
<feature type="compositionally biased region" description="Low complexity" evidence="8">
    <location>
        <begin position="771"/>
        <end position="788"/>
    </location>
</feature>
<evidence type="ECO:0000256" key="4">
    <source>
        <dbReference type="ARBA" id="ARBA00022771"/>
    </source>
</evidence>
<feature type="domain" description="BEACH" evidence="10">
    <location>
        <begin position="1"/>
        <end position="249"/>
    </location>
</feature>
<evidence type="ECO:0000259" key="10">
    <source>
        <dbReference type="PROSITE" id="PS50197"/>
    </source>
</evidence>
<dbReference type="Gene3D" id="1.10.1540.10">
    <property type="entry name" value="BEACH domain"/>
    <property type="match status" value="2"/>
</dbReference>
<evidence type="ECO:0000256" key="1">
    <source>
        <dbReference type="ARBA" id="ARBA00022574"/>
    </source>
</evidence>
<dbReference type="InterPro" id="IPR051944">
    <property type="entry name" value="BEACH_domain_protein"/>
</dbReference>
<dbReference type="WBParaSite" id="BXY_0428600.1">
    <property type="protein sequence ID" value="BXY_0428600.1"/>
    <property type="gene ID" value="BXY_0428600"/>
</dbReference>
<dbReference type="Proteomes" id="UP000095284">
    <property type="component" value="Unplaced"/>
</dbReference>
<sequence length="875" mass="97377">MNFFNNAHIPGLLLFGRHHFYVVDGFTLLKTREIRDLDFLPEQYHDPIIPYMAMGSQHRMSTRANRQCNKFAYEDIRDVHKRRYLLQPIALELFSGDGRNFLIAFPRKIRDRVHQKLLTLAKKSSTEEKDSGAFLGQILPFGQSTMTQKWVRGEVSNFNYLMHLNTLAGRTYNDLSQYPVFPWILKASLEFGPFRDAKDANNVFHHLFYEENVDFESIDDPLTRNATLGFINNFGQTPTQLFKKPHPAKKIANLGQSSGLTDRSQPIVTVQPTKGVTTPMTFYHTLETLRPSPKPVKELRAAVGDIRINEKNQIIVMEQNKMLVPPQTFMSWGFNDRSIRMGQVGSDKSVCIFETNDVYEITSMETADGKLIFAGLTTGTVLVWSLDMSGRKSAAENRRASTSQTSTLAAAASGATGASVAGVVAGSQQGQPVKSTLPPTSSTSSSSSSSYSKRPRLRPKRALDAHTDVVTCLAACPAHNFLVSASRDQTAVIWHLTQLSYIRQLTGHHSAVTALSVNATTGDIATAAGSHLYLWTLNGDPLCQVNTIDSGLFSNPSSLILSLSFSTFTDWDPKNVIMCGTSDGLVKIYSIELRKVSEEEEKTERSSSTSSNLANDPNALKEHFLRRQKRIQSHQSHSFGSMRLSVDTSHDSQLSSPLHTPVSLKGVFTDDDSDPYKQENHSESSDNSNKTFKWRRFCQLRRILTEHTAYHSENNRPAPITAIFPSKDHRQILVGDGVGRVWMWSIDSGNGSNGQAEPAQVRLRKQPSGVSSTGRNSLNSSISSKLSTQPSSEEESRNQCPGCQRQFVVAGQPRMVGSHCAGVAQSRLDCKNCGQWFCENCITNEVNSRLSSQRIQVCQNCSANLKRRAYRNSTI</sequence>
<evidence type="ECO:0000259" key="9">
    <source>
        <dbReference type="PROSITE" id="PS50178"/>
    </source>
</evidence>
<dbReference type="PROSITE" id="PS51783">
    <property type="entry name" value="PH_BEACH"/>
    <property type="match status" value="1"/>
</dbReference>
<evidence type="ECO:0000313" key="13">
    <source>
        <dbReference type="WBParaSite" id="BXY_0428600.1"/>
    </source>
</evidence>
<feature type="compositionally biased region" description="Low complexity" evidence="8">
    <location>
        <begin position="427"/>
        <end position="452"/>
    </location>
</feature>
<dbReference type="PROSITE" id="PS50294">
    <property type="entry name" value="WD_REPEATS_REGION"/>
    <property type="match status" value="1"/>
</dbReference>
<dbReference type="InterPro" id="IPR013083">
    <property type="entry name" value="Znf_RING/FYVE/PHD"/>
</dbReference>
<protein>
    <submittedName>
        <fullName evidence="13">WD_REPEATS_REGION domain-containing protein</fullName>
    </submittedName>
</protein>
<keyword evidence="3" id="KW-0677">Repeat</keyword>
<evidence type="ECO:0000256" key="6">
    <source>
        <dbReference type="PROSITE-ProRule" id="PRU00091"/>
    </source>
</evidence>
<dbReference type="InterPro" id="IPR017455">
    <property type="entry name" value="Znf_FYVE-rel"/>
</dbReference>
<evidence type="ECO:0000313" key="12">
    <source>
        <dbReference type="Proteomes" id="UP000095284"/>
    </source>
</evidence>
<dbReference type="SUPFAM" id="SSF50978">
    <property type="entry name" value="WD40 repeat-like"/>
    <property type="match status" value="1"/>
</dbReference>
<dbReference type="SMART" id="SM01026">
    <property type="entry name" value="Beach"/>
    <property type="match status" value="1"/>
</dbReference>
<dbReference type="InterPro" id="IPR011993">
    <property type="entry name" value="PH-like_dom_sf"/>
</dbReference>
<keyword evidence="4 6" id="KW-0863">Zinc-finger</keyword>
<feature type="region of interest" description="Disordered" evidence="8">
    <location>
        <begin position="427"/>
        <end position="459"/>
    </location>
</feature>
<dbReference type="SMART" id="SM00320">
    <property type="entry name" value="WD40"/>
    <property type="match status" value="5"/>
</dbReference>
<dbReference type="Pfam" id="PF14844">
    <property type="entry name" value="PH_BEACH"/>
    <property type="match status" value="1"/>
</dbReference>
<evidence type="ECO:0000256" key="5">
    <source>
        <dbReference type="ARBA" id="ARBA00022833"/>
    </source>
</evidence>
<evidence type="ECO:0000256" key="2">
    <source>
        <dbReference type="ARBA" id="ARBA00022723"/>
    </source>
</evidence>
<dbReference type="PROSITE" id="PS50197">
    <property type="entry name" value="BEACH"/>
    <property type="match status" value="1"/>
</dbReference>
<dbReference type="InterPro" id="IPR036322">
    <property type="entry name" value="WD40_repeat_dom_sf"/>
</dbReference>
<keyword evidence="5" id="KW-0862">Zinc</keyword>
<evidence type="ECO:0000256" key="8">
    <source>
        <dbReference type="SAM" id="MobiDB-lite"/>
    </source>
</evidence>
<dbReference type="PROSITE" id="PS50178">
    <property type="entry name" value="ZF_FYVE"/>
    <property type="match status" value="1"/>
</dbReference>
<dbReference type="PANTHER" id="PTHR46108">
    <property type="entry name" value="BLUE CHEESE"/>
    <property type="match status" value="1"/>
</dbReference>
<dbReference type="Gene3D" id="3.30.40.10">
    <property type="entry name" value="Zinc/RING finger domain, C3HC4 (zinc finger)"/>
    <property type="match status" value="1"/>
</dbReference>
<proteinExistence type="predicted"/>
<dbReference type="SUPFAM" id="SSF50729">
    <property type="entry name" value="PH domain-like"/>
    <property type="match status" value="1"/>
</dbReference>
<dbReference type="eggNOG" id="KOG1786">
    <property type="taxonomic scope" value="Eukaryota"/>
</dbReference>